<dbReference type="InterPro" id="IPR015422">
    <property type="entry name" value="PyrdxlP-dep_Trfase_small"/>
</dbReference>
<sequence length="458" mass="50216">VIFDRDPRDVPLVATAYRRIQTPIPAPGTRELLERLEACEARSMQGMLPLVWARAEDFSIYDAAGNRWIDFTSAAFLTNVGHANQRVVAAVRDAIDQPLIHSYVYANEIRVRYQERLIEWAGAPFTKSYLVSTGAETTEAAFKLMRMEGHRRGKRRLGVLCLEGNFHGRTTGSQMMSGSASAREWLGFMDPDIHHLPFPYPWALEGQDPAAFFEDGLRSLVDRGLDPSVDLCGVMLETFQGWGAVFYPDEYVQAVEAFCREAGVVLAFDEMQAGFGRTGRDFGFQHYGVEPDLICCGKGMSGGLPLSGVLGRSELLDVAPVGSMSSTHSANPLACAAALAVLEEMVEQDLTAESSRKGELMHRRLAEVREAHPDRVSMVLGRGLLAAVIMRDPVTGLPDGPMASRVAVRCMEKGVFVVHTGRESIKISPPLTIADDALLEAVTVLEEAITEVSAEDDR</sequence>
<name>A0A381XFL4_9ZZZZ</name>
<feature type="non-terminal residue" evidence="5">
    <location>
        <position position="1"/>
    </location>
</feature>
<dbReference type="SUPFAM" id="SSF53383">
    <property type="entry name" value="PLP-dependent transferases"/>
    <property type="match status" value="1"/>
</dbReference>
<dbReference type="InterPro" id="IPR015421">
    <property type="entry name" value="PyrdxlP-dep_Trfase_major"/>
</dbReference>
<dbReference type="GO" id="GO:0042802">
    <property type="term" value="F:identical protein binding"/>
    <property type="evidence" value="ECO:0007669"/>
    <property type="project" value="TreeGrafter"/>
</dbReference>
<evidence type="ECO:0000256" key="2">
    <source>
        <dbReference type="ARBA" id="ARBA00022576"/>
    </source>
</evidence>
<keyword evidence="3" id="KW-0808">Transferase</keyword>
<reference evidence="5" key="1">
    <citation type="submission" date="2018-05" db="EMBL/GenBank/DDBJ databases">
        <authorList>
            <person name="Lanie J.A."/>
            <person name="Ng W.-L."/>
            <person name="Kazmierczak K.M."/>
            <person name="Andrzejewski T.M."/>
            <person name="Davidsen T.M."/>
            <person name="Wayne K.J."/>
            <person name="Tettelin H."/>
            <person name="Glass J.I."/>
            <person name="Rusch D."/>
            <person name="Podicherti R."/>
            <person name="Tsui H.-C.T."/>
            <person name="Winkler M.E."/>
        </authorList>
    </citation>
    <scope>NUCLEOTIDE SEQUENCE</scope>
</reference>
<dbReference type="InterPro" id="IPR050103">
    <property type="entry name" value="Class-III_PLP-dep_AT"/>
</dbReference>
<organism evidence="5">
    <name type="scientific">marine metagenome</name>
    <dbReference type="NCBI Taxonomy" id="408172"/>
    <lineage>
        <taxon>unclassified sequences</taxon>
        <taxon>metagenomes</taxon>
        <taxon>ecological metagenomes</taxon>
    </lineage>
</organism>
<keyword evidence="2" id="KW-0032">Aminotransferase</keyword>
<keyword evidence="4" id="KW-0663">Pyridoxal phosphate</keyword>
<protein>
    <recommendedName>
        <fullName evidence="6">Aspartate aminotransferase family protein</fullName>
    </recommendedName>
</protein>
<gene>
    <name evidence="5" type="ORF">METZ01_LOCUS116186</name>
</gene>
<dbReference type="GO" id="GO:0030170">
    <property type="term" value="F:pyridoxal phosphate binding"/>
    <property type="evidence" value="ECO:0007669"/>
    <property type="project" value="InterPro"/>
</dbReference>
<comment type="cofactor">
    <cofactor evidence="1">
        <name>pyridoxal 5'-phosphate</name>
        <dbReference type="ChEBI" id="CHEBI:597326"/>
    </cofactor>
</comment>
<dbReference type="PIRSF" id="PIRSF000521">
    <property type="entry name" value="Transaminase_4ab_Lys_Orn"/>
    <property type="match status" value="1"/>
</dbReference>
<dbReference type="GO" id="GO:0008483">
    <property type="term" value="F:transaminase activity"/>
    <property type="evidence" value="ECO:0007669"/>
    <property type="project" value="UniProtKB-KW"/>
</dbReference>
<dbReference type="AlphaFoldDB" id="A0A381XFL4"/>
<evidence type="ECO:0008006" key="6">
    <source>
        <dbReference type="Google" id="ProtNLM"/>
    </source>
</evidence>
<dbReference type="PANTHER" id="PTHR11986:SF79">
    <property type="entry name" value="ACETYLORNITHINE AMINOTRANSFERASE, MITOCHONDRIAL"/>
    <property type="match status" value="1"/>
</dbReference>
<evidence type="ECO:0000313" key="5">
    <source>
        <dbReference type="EMBL" id="SVA63332.1"/>
    </source>
</evidence>
<dbReference type="InterPro" id="IPR005814">
    <property type="entry name" value="Aminotrans_3"/>
</dbReference>
<dbReference type="PANTHER" id="PTHR11986">
    <property type="entry name" value="AMINOTRANSFERASE CLASS III"/>
    <property type="match status" value="1"/>
</dbReference>
<dbReference type="Gene3D" id="3.40.640.10">
    <property type="entry name" value="Type I PLP-dependent aspartate aminotransferase-like (Major domain)"/>
    <property type="match status" value="1"/>
</dbReference>
<evidence type="ECO:0000256" key="3">
    <source>
        <dbReference type="ARBA" id="ARBA00022679"/>
    </source>
</evidence>
<evidence type="ECO:0000256" key="4">
    <source>
        <dbReference type="ARBA" id="ARBA00022898"/>
    </source>
</evidence>
<dbReference type="CDD" id="cd00610">
    <property type="entry name" value="OAT_like"/>
    <property type="match status" value="1"/>
</dbReference>
<accession>A0A381XFL4</accession>
<dbReference type="FunFam" id="3.40.640.10:FF:000004">
    <property type="entry name" value="Acetylornithine aminotransferase"/>
    <property type="match status" value="1"/>
</dbReference>
<dbReference type="Gene3D" id="3.90.1150.10">
    <property type="entry name" value="Aspartate Aminotransferase, domain 1"/>
    <property type="match status" value="1"/>
</dbReference>
<dbReference type="Pfam" id="PF00202">
    <property type="entry name" value="Aminotran_3"/>
    <property type="match status" value="1"/>
</dbReference>
<evidence type="ECO:0000256" key="1">
    <source>
        <dbReference type="ARBA" id="ARBA00001933"/>
    </source>
</evidence>
<dbReference type="EMBL" id="UINC01014944">
    <property type="protein sequence ID" value="SVA63332.1"/>
    <property type="molecule type" value="Genomic_DNA"/>
</dbReference>
<proteinExistence type="predicted"/>
<dbReference type="InterPro" id="IPR015424">
    <property type="entry name" value="PyrdxlP-dep_Trfase"/>
</dbReference>